<feature type="transmembrane region" description="Helical" evidence="6">
    <location>
        <begin position="224"/>
        <end position="246"/>
    </location>
</feature>
<dbReference type="InterPro" id="IPR001851">
    <property type="entry name" value="ABC_transp_permease"/>
</dbReference>
<dbReference type="EMBL" id="JAALFG010000001">
    <property type="protein sequence ID" value="NGP17020.1"/>
    <property type="molecule type" value="Genomic_DNA"/>
</dbReference>
<feature type="transmembrane region" description="Helical" evidence="6">
    <location>
        <begin position="23"/>
        <end position="39"/>
    </location>
</feature>
<keyword evidence="2" id="KW-1003">Cell membrane</keyword>
<evidence type="ECO:0000313" key="8">
    <source>
        <dbReference type="Proteomes" id="UP000474802"/>
    </source>
</evidence>
<feature type="transmembrane region" description="Helical" evidence="6">
    <location>
        <begin position="132"/>
        <end position="150"/>
    </location>
</feature>
<proteinExistence type="predicted"/>
<dbReference type="GO" id="GO:0005886">
    <property type="term" value="C:plasma membrane"/>
    <property type="evidence" value="ECO:0007669"/>
    <property type="project" value="UniProtKB-SubCell"/>
</dbReference>
<dbReference type="AlphaFoldDB" id="A0A6M1SIU8"/>
<keyword evidence="5 6" id="KW-0472">Membrane</keyword>
<reference evidence="7 8" key="2">
    <citation type="submission" date="2020-03" db="EMBL/GenBank/DDBJ databases">
        <title>Devosia chinhatensis sp. nov., isolated from a hexachlorocyclohexane (HCH) dump site in India.</title>
        <authorList>
            <person name="Kumar M."/>
            <person name="Lal R."/>
        </authorList>
    </citation>
    <scope>NUCLEOTIDE SEQUENCE [LARGE SCALE GENOMIC DNA]</scope>
    <source>
        <strain evidence="7 8">H239</strain>
    </source>
</reference>
<evidence type="ECO:0000256" key="5">
    <source>
        <dbReference type="ARBA" id="ARBA00023136"/>
    </source>
</evidence>
<dbReference type="RefSeq" id="WP_164533243.1">
    <property type="nucleotide sequence ID" value="NZ_JAALFG010000001.1"/>
</dbReference>
<dbReference type="CDD" id="cd06579">
    <property type="entry name" value="TM_PBP1_transp_AraH_like"/>
    <property type="match status" value="1"/>
</dbReference>
<evidence type="ECO:0000256" key="1">
    <source>
        <dbReference type="ARBA" id="ARBA00004651"/>
    </source>
</evidence>
<feature type="transmembrane region" description="Helical" evidence="6">
    <location>
        <begin position="252"/>
        <end position="270"/>
    </location>
</feature>
<keyword evidence="3 6" id="KW-0812">Transmembrane</keyword>
<dbReference type="PANTHER" id="PTHR32196">
    <property type="entry name" value="ABC TRANSPORTER PERMEASE PROTEIN YPHD-RELATED-RELATED"/>
    <property type="match status" value="1"/>
</dbReference>
<dbReference type="PANTHER" id="PTHR32196:SF72">
    <property type="entry name" value="RIBOSE IMPORT PERMEASE PROTEIN RBSC"/>
    <property type="match status" value="1"/>
</dbReference>
<reference evidence="7 8" key="1">
    <citation type="submission" date="2020-02" db="EMBL/GenBank/DDBJ databases">
        <authorList>
            <person name="Khan S.A."/>
            <person name="Jeon C.O."/>
            <person name="Chun B.H."/>
        </authorList>
    </citation>
    <scope>NUCLEOTIDE SEQUENCE [LARGE SCALE GENOMIC DNA]</scope>
    <source>
        <strain evidence="7 8">H239</strain>
    </source>
</reference>
<feature type="transmembrane region" description="Helical" evidence="6">
    <location>
        <begin position="104"/>
        <end position="127"/>
    </location>
</feature>
<name>A0A6M1SIU8_9HYPH</name>
<evidence type="ECO:0000256" key="6">
    <source>
        <dbReference type="SAM" id="Phobius"/>
    </source>
</evidence>
<organism evidence="7 8">
    <name type="scientific">Devosia aurantiaca</name>
    <dbReference type="NCBI Taxonomy" id="2714858"/>
    <lineage>
        <taxon>Bacteria</taxon>
        <taxon>Pseudomonadati</taxon>
        <taxon>Pseudomonadota</taxon>
        <taxon>Alphaproteobacteria</taxon>
        <taxon>Hyphomicrobiales</taxon>
        <taxon>Devosiaceae</taxon>
        <taxon>Devosia</taxon>
    </lineage>
</organism>
<feature type="transmembrane region" description="Helical" evidence="6">
    <location>
        <begin position="80"/>
        <end position="98"/>
    </location>
</feature>
<dbReference type="GO" id="GO:0022857">
    <property type="term" value="F:transmembrane transporter activity"/>
    <property type="evidence" value="ECO:0007669"/>
    <property type="project" value="InterPro"/>
</dbReference>
<accession>A0A6M1SIU8</accession>
<dbReference type="Pfam" id="PF02653">
    <property type="entry name" value="BPD_transp_2"/>
    <property type="match status" value="1"/>
</dbReference>
<comment type="caution">
    <text evidence="7">The sequence shown here is derived from an EMBL/GenBank/DDBJ whole genome shotgun (WGS) entry which is preliminary data.</text>
</comment>
<dbReference type="Proteomes" id="UP000474802">
    <property type="component" value="Unassembled WGS sequence"/>
</dbReference>
<gene>
    <name evidence="7" type="ORF">G5575_04345</name>
</gene>
<evidence type="ECO:0000256" key="4">
    <source>
        <dbReference type="ARBA" id="ARBA00022989"/>
    </source>
</evidence>
<keyword evidence="4 6" id="KW-1133">Transmembrane helix</keyword>
<feature type="transmembrane region" description="Helical" evidence="6">
    <location>
        <begin position="178"/>
        <end position="203"/>
    </location>
</feature>
<evidence type="ECO:0000313" key="7">
    <source>
        <dbReference type="EMBL" id="NGP17020.1"/>
    </source>
</evidence>
<sequence length="330" mass="34694">MTQISAPPAAGQKKQWVEWGERYGLVIAWLVVIVFFSILRPTTFFSWANFSTIFGSQAVLVVLTLGLIVPLTAGDYDLSIAGNLTLSAMVIAVLNVYFGWPIAAAALAAVATGIVIGAVNAAIVLYFRINSLIVTLGMGTFLHGITLWISNSNTISGIDFAITNAVIVTRLFGIPLAFYYALVIAAIIWYVFTFTAAGQRLLFVGRGREVARLSGIRVDQVRAATFLVSGGLGGVAGVLAVGSLGAADPNSGLTYLLPAFAAAFLGATSITPGRFNPVGSVIAVYFLVTGITGLSILGISTFVQDLFYGGALVIAVCLSQLVRGRQEQQS</sequence>
<feature type="transmembrane region" description="Helical" evidence="6">
    <location>
        <begin position="282"/>
        <end position="300"/>
    </location>
</feature>
<evidence type="ECO:0000256" key="2">
    <source>
        <dbReference type="ARBA" id="ARBA00022475"/>
    </source>
</evidence>
<keyword evidence="8" id="KW-1185">Reference proteome</keyword>
<feature type="transmembrane region" description="Helical" evidence="6">
    <location>
        <begin position="45"/>
        <end position="68"/>
    </location>
</feature>
<protein>
    <submittedName>
        <fullName evidence="7">ABC transporter permease</fullName>
    </submittedName>
</protein>
<evidence type="ECO:0000256" key="3">
    <source>
        <dbReference type="ARBA" id="ARBA00022692"/>
    </source>
</evidence>
<comment type="subcellular location">
    <subcellularLocation>
        <location evidence="1">Cell membrane</location>
        <topology evidence="1">Multi-pass membrane protein</topology>
    </subcellularLocation>
</comment>